<dbReference type="FunFam" id="3.30.565.10:FF:000006">
    <property type="entry name" value="Sensor histidine kinase WalK"/>
    <property type="match status" value="1"/>
</dbReference>
<organism evidence="10 11">
    <name type="scientific">Acetobacterium woodii (strain ATCC 29683 / DSM 1030 / JCM 2381 / KCTC 1655 / WB1)</name>
    <dbReference type="NCBI Taxonomy" id="931626"/>
    <lineage>
        <taxon>Bacteria</taxon>
        <taxon>Bacillati</taxon>
        <taxon>Bacillota</taxon>
        <taxon>Clostridia</taxon>
        <taxon>Eubacteriales</taxon>
        <taxon>Eubacteriaceae</taxon>
        <taxon>Acetobacterium</taxon>
    </lineage>
</organism>
<keyword evidence="8" id="KW-0472">Membrane</keyword>
<dbReference type="PRINTS" id="PR00344">
    <property type="entry name" value="BCTRLSENSOR"/>
</dbReference>
<dbReference type="eggNOG" id="COG2205">
    <property type="taxonomic scope" value="Bacteria"/>
</dbReference>
<gene>
    <name evidence="10" type="ordered locus">Awo_c30440</name>
</gene>
<dbReference type="GO" id="GO:0016036">
    <property type="term" value="P:cellular response to phosphate starvation"/>
    <property type="evidence" value="ECO:0007669"/>
    <property type="project" value="TreeGrafter"/>
</dbReference>
<sequence>MKMFVINDKKLSLQVLIMTLILVGMIIITQLTVVWMTETYKKNMVVHDTEIAGYLLNQGMDAHQIAMAFTDDKSDNETQMGAVLLKNVGYRESMNTGLVPSVKHFYRKFALVNLFFSSGFSIFLLIVFSFFASQREKQYRDAGGKIQRFMDGDIAIRLEDSNDDSLSMFFAKVNIMATALTAHLEKEKNNRLFLKTTISDIFHQLKTPLTALQMYNEIILDEKIDNPVVESFSQKSQRELLRMENLIQNLLKLAKLDAGTIDLEKSRHQLREFLEKCQACFITRAAFENKKIKLDCDNLISLCCDEIWLGEAVQNIVKNALDHTKATDQIEISGRENSLLIEIIIKDNGLGIDPADIHHIFERFYRSCYSKDREGIGIGLALSKAIIEKHGGTITVQSELGEGTTFHLIFPKLTNL</sequence>
<dbReference type="EC" id="2.7.13.3" evidence="3"/>
<dbReference type="HOGENOM" id="CLU_000445_89_3_9"/>
<evidence type="ECO:0000256" key="7">
    <source>
        <dbReference type="ARBA" id="ARBA00023012"/>
    </source>
</evidence>
<name>H6LI72_ACEWD</name>
<keyword evidence="5" id="KW-0808">Transferase</keyword>
<evidence type="ECO:0000313" key="10">
    <source>
        <dbReference type="EMBL" id="AFA49772.1"/>
    </source>
</evidence>
<keyword evidence="7" id="KW-0902">Two-component regulatory system</keyword>
<dbReference type="InterPro" id="IPR004358">
    <property type="entry name" value="Sig_transdc_His_kin-like_C"/>
</dbReference>
<evidence type="ECO:0000256" key="3">
    <source>
        <dbReference type="ARBA" id="ARBA00012438"/>
    </source>
</evidence>
<evidence type="ECO:0000313" key="11">
    <source>
        <dbReference type="Proteomes" id="UP000007177"/>
    </source>
</evidence>
<evidence type="ECO:0000256" key="1">
    <source>
        <dbReference type="ARBA" id="ARBA00000085"/>
    </source>
</evidence>
<dbReference type="InterPro" id="IPR036890">
    <property type="entry name" value="HATPase_C_sf"/>
</dbReference>
<comment type="catalytic activity">
    <reaction evidence="1">
        <text>ATP + protein L-histidine = ADP + protein N-phospho-L-histidine.</text>
        <dbReference type="EC" id="2.7.13.3"/>
    </reaction>
</comment>
<dbReference type="InterPro" id="IPR005467">
    <property type="entry name" value="His_kinase_dom"/>
</dbReference>
<keyword evidence="8" id="KW-1133">Transmembrane helix</keyword>
<reference evidence="10 11" key="2">
    <citation type="journal article" date="2012" name="PLoS ONE">
        <title>An ancient pathway combining carbon dioxide fixation with the generation and utilization of a sodium ion gradient for ATP synthesis.</title>
        <authorList>
            <person name="Poehlein A."/>
            <person name="Schmidt S."/>
            <person name="Kaster A.K."/>
            <person name="Goenrich M."/>
            <person name="Vollmers J."/>
            <person name="Thurmer A."/>
            <person name="Bertsch J."/>
            <person name="Schuchmann K."/>
            <person name="Voigt B."/>
            <person name="Hecker M."/>
            <person name="Daniel R."/>
            <person name="Thauer R.K."/>
            <person name="Gottschalk G."/>
            <person name="Muller V."/>
        </authorList>
    </citation>
    <scope>NUCLEOTIDE SEQUENCE [LARGE SCALE GENOMIC DNA]</scope>
    <source>
        <strain evidence="11">ATCC 29683 / DSM 1030 / JCM 2381 / KCTC 1655 / WB1</strain>
    </source>
</reference>
<dbReference type="PANTHER" id="PTHR45453">
    <property type="entry name" value="PHOSPHATE REGULON SENSOR PROTEIN PHOR"/>
    <property type="match status" value="1"/>
</dbReference>
<evidence type="ECO:0000256" key="6">
    <source>
        <dbReference type="ARBA" id="ARBA00022777"/>
    </source>
</evidence>
<evidence type="ECO:0000259" key="9">
    <source>
        <dbReference type="PROSITE" id="PS50109"/>
    </source>
</evidence>
<dbReference type="SMART" id="SM00388">
    <property type="entry name" value="HisKA"/>
    <property type="match status" value="1"/>
</dbReference>
<feature type="transmembrane region" description="Helical" evidence="8">
    <location>
        <begin position="109"/>
        <end position="131"/>
    </location>
</feature>
<dbReference type="CDD" id="cd00082">
    <property type="entry name" value="HisKA"/>
    <property type="match status" value="1"/>
</dbReference>
<dbReference type="InterPro" id="IPR036097">
    <property type="entry name" value="HisK_dim/P_sf"/>
</dbReference>
<dbReference type="GO" id="GO:0005886">
    <property type="term" value="C:plasma membrane"/>
    <property type="evidence" value="ECO:0007669"/>
    <property type="project" value="TreeGrafter"/>
</dbReference>
<keyword evidence="4" id="KW-0597">Phosphoprotein</keyword>
<dbReference type="Pfam" id="PF00512">
    <property type="entry name" value="HisKA"/>
    <property type="match status" value="1"/>
</dbReference>
<dbReference type="STRING" id="931626.Awo_c30440"/>
<dbReference type="SUPFAM" id="SSF47384">
    <property type="entry name" value="Homodimeric domain of signal transducing histidine kinase"/>
    <property type="match status" value="1"/>
</dbReference>
<dbReference type="EMBL" id="CP002987">
    <property type="protein sequence ID" value="AFA49772.1"/>
    <property type="molecule type" value="Genomic_DNA"/>
</dbReference>
<reference evidence="11" key="1">
    <citation type="submission" date="2011-07" db="EMBL/GenBank/DDBJ databases">
        <title>Complete genome sequence of Acetobacterium woodii.</title>
        <authorList>
            <person name="Poehlein A."/>
            <person name="Schmidt S."/>
            <person name="Kaster A.-K."/>
            <person name="Goenrich M."/>
            <person name="Vollmers J."/>
            <person name="Thuermer A."/>
            <person name="Gottschalk G."/>
            <person name="Thauer R.K."/>
            <person name="Daniel R."/>
            <person name="Mueller V."/>
        </authorList>
    </citation>
    <scope>NUCLEOTIDE SEQUENCE [LARGE SCALE GENOMIC DNA]</scope>
    <source>
        <strain evidence="11">ATCC 29683 / DSM 1030 / JCM 2381 / KCTC 1655 / WB1</strain>
    </source>
</reference>
<evidence type="ECO:0000256" key="8">
    <source>
        <dbReference type="SAM" id="Phobius"/>
    </source>
</evidence>
<dbReference type="InterPro" id="IPR003594">
    <property type="entry name" value="HATPase_dom"/>
</dbReference>
<evidence type="ECO:0000256" key="4">
    <source>
        <dbReference type="ARBA" id="ARBA00022553"/>
    </source>
</evidence>
<dbReference type="InterPro" id="IPR050351">
    <property type="entry name" value="BphY/WalK/GraS-like"/>
</dbReference>
<dbReference type="AlphaFoldDB" id="H6LI72"/>
<protein>
    <recommendedName>
        <fullName evidence="3">histidine kinase</fullName>
        <ecNumber evidence="3">2.7.13.3</ecNumber>
    </recommendedName>
</protein>
<evidence type="ECO:0000256" key="5">
    <source>
        <dbReference type="ARBA" id="ARBA00022679"/>
    </source>
</evidence>
<proteinExistence type="predicted"/>
<dbReference type="Proteomes" id="UP000007177">
    <property type="component" value="Chromosome"/>
</dbReference>
<dbReference type="SUPFAM" id="SSF55874">
    <property type="entry name" value="ATPase domain of HSP90 chaperone/DNA topoisomerase II/histidine kinase"/>
    <property type="match status" value="1"/>
</dbReference>
<evidence type="ECO:0000256" key="2">
    <source>
        <dbReference type="ARBA" id="ARBA00004370"/>
    </source>
</evidence>
<dbReference type="Gene3D" id="1.10.287.130">
    <property type="match status" value="1"/>
</dbReference>
<keyword evidence="8" id="KW-0812">Transmembrane</keyword>
<dbReference type="Pfam" id="PF02518">
    <property type="entry name" value="HATPase_c"/>
    <property type="match status" value="1"/>
</dbReference>
<accession>H6LI72</accession>
<dbReference type="GO" id="GO:0004721">
    <property type="term" value="F:phosphoprotein phosphatase activity"/>
    <property type="evidence" value="ECO:0007669"/>
    <property type="project" value="TreeGrafter"/>
</dbReference>
<keyword evidence="6 10" id="KW-0418">Kinase</keyword>
<dbReference type="Gene3D" id="3.30.565.10">
    <property type="entry name" value="Histidine kinase-like ATPase, C-terminal domain"/>
    <property type="match status" value="1"/>
</dbReference>
<dbReference type="KEGG" id="awo:Awo_c30440"/>
<dbReference type="GO" id="GO:0000155">
    <property type="term" value="F:phosphorelay sensor kinase activity"/>
    <property type="evidence" value="ECO:0007669"/>
    <property type="project" value="InterPro"/>
</dbReference>
<dbReference type="PROSITE" id="PS50109">
    <property type="entry name" value="HIS_KIN"/>
    <property type="match status" value="1"/>
</dbReference>
<keyword evidence="11" id="KW-1185">Reference proteome</keyword>
<dbReference type="CDD" id="cd00075">
    <property type="entry name" value="HATPase"/>
    <property type="match status" value="1"/>
</dbReference>
<feature type="domain" description="Histidine kinase" evidence="9">
    <location>
        <begin position="200"/>
        <end position="414"/>
    </location>
</feature>
<dbReference type="PANTHER" id="PTHR45453:SF1">
    <property type="entry name" value="PHOSPHATE REGULON SENSOR PROTEIN PHOR"/>
    <property type="match status" value="1"/>
</dbReference>
<dbReference type="SMART" id="SM00387">
    <property type="entry name" value="HATPase_c"/>
    <property type="match status" value="1"/>
</dbReference>
<feature type="transmembrane region" description="Helical" evidence="8">
    <location>
        <begin position="12"/>
        <end position="36"/>
    </location>
</feature>
<comment type="subcellular location">
    <subcellularLocation>
        <location evidence="2">Membrane</location>
    </subcellularLocation>
</comment>
<dbReference type="InterPro" id="IPR003661">
    <property type="entry name" value="HisK_dim/P_dom"/>
</dbReference>